<organism evidence="2 3">
    <name type="scientific">Clytia hemisphaerica</name>
    <dbReference type="NCBI Taxonomy" id="252671"/>
    <lineage>
        <taxon>Eukaryota</taxon>
        <taxon>Metazoa</taxon>
        <taxon>Cnidaria</taxon>
        <taxon>Hydrozoa</taxon>
        <taxon>Hydroidolina</taxon>
        <taxon>Leptothecata</taxon>
        <taxon>Obeliida</taxon>
        <taxon>Clytiidae</taxon>
        <taxon>Clytia</taxon>
    </lineage>
</organism>
<evidence type="ECO:0000256" key="1">
    <source>
        <dbReference type="SAM" id="MobiDB-lite"/>
    </source>
</evidence>
<dbReference type="Proteomes" id="UP000594262">
    <property type="component" value="Unplaced"/>
</dbReference>
<feature type="compositionally biased region" description="Basic and acidic residues" evidence="1">
    <location>
        <begin position="19"/>
        <end position="29"/>
    </location>
</feature>
<dbReference type="GeneID" id="136809316"/>
<accession>A0A7M5V1D8</accession>
<feature type="compositionally biased region" description="Basic residues" evidence="1">
    <location>
        <begin position="163"/>
        <end position="180"/>
    </location>
</feature>
<feature type="compositionally biased region" description="Low complexity" evidence="1">
    <location>
        <begin position="515"/>
        <end position="525"/>
    </location>
</feature>
<feature type="compositionally biased region" description="Basic and acidic residues" evidence="1">
    <location>
        <begin position="526"/>
        <end position="537"/>
    </location>
</feature>
<feature type="region of interest" description="Disordered" evidence="1">
    <location>
        <begin position="515"/>
        <end position="537"/>
    </location>
</feature>
<dbReference type="SUPFAM" id="SSF46689">
    <property type="entry name" value="Homeodomain-like"/>
    <property type="match status" value="1"/>
</dbReference>
<protein>
    <submittedName>
        <fullName evidence="2">Uncharacterized protein</fullName>
    </submittedName>
</protein>
<dbReference type="RefSeq" id="XP_066921936.1">
    <property type="nucleotide sequence ID" value="XM_067065835.1"/>
</dbReference>
<feature type="compositionally biased region" description="Acidic residues" evidence="1">
    <location>
        <begin position="134"/>
        <end position="145"/>
    </location>
</feature>
<feature type="compositionally biased region" description="Low complexity" evidence="1">
    <location>
        <begin position="566"/>
        <end position="577"/>
    </location>
</feature>
<feature type="region of interest" description="Disordered" evidence="1">
    <location>
        <begin position="1"/>
        <end position="191"/>
    </location>
</feature>
<feature type="compositionally biased region" description="Basic and acidic residues" evidence="1">
    <location>
        <begin position="57"/>
        <end position="67"/>
    </location>
</feature>
<reference evidence="2" key="1">
    <citation type="submission" date="2021-01" db="UniProtKB">
        <authorList>
            <consortium name="EnsemblMetazoa"/>
        </authorList>
    </citation>
    <scope>IDENTIFICATION</scope>
</reference>
<feature type="region of interest" description="Disordered" evidence="1">
    <location>
        <begin position="566"/>
        <end position="598"/>
    </location>
</feature>
<dbReference type="Gene3D" id="1.10.10.60">
    <property type="entry name" value="Homeodomain-like"/>
    <property type="match status" value="1"/>
</dbReference>
<evidence type="ECO:0000313" key="2">
    <source>
        <dbReference type="EnsemblMetazoa" id="CLYHEMP000777.2"/>
    </source>
</evidence>
<sequence length="598" mass="67322">MTKRKVTFEEGVNEDEGGPDIKSRRFKDGEEGEEGEEIELEQEEEPIEKQEEEVHEEEGREQIKENNEEPQIENNENVEDVPVEATSDEITASTDETAVITTPTEEEVEEVEGVPVASEEATEEEIEPSKSEDDGGIIDPEEEAAIVEAAVKATVEETPVTKPKPKRSSTRKVSRRKAPAKRAVVAPTPPASIPGPNVENLICGQWVEVVANPKQPSYFNCGECARKFNARESSMKHFHWCDPNAPLPKIRKKPTNSTGRRRAGKRIGEGEKPITSKVNDTLKDLIVNVTPEQVTNQESLRRGADSRKKYTNIEKLKIIDEVYSGEKPQDVASKYGINRSLISKWHASKDILIETCNQNDKKCFDTKNRRKVKYEKLYADLHQQFKAAEAAGVTISYRWIHDTAEKMFKEYFPDATSLPQSFVSNFTKRFELTYQKKYKKAGGTKTTTPSSAAVAAATAAIASMEEEKSPAVRWHSDTRTIPHGTHPEQTSAIRTNYVSPDVPLSFAAMNYLPQQLQHHQQQQQRHPFDPRHPHPLDQRHQQAVSGLAAVAAASAAHQQHVVVSQQHHHQQQQQQQHYRTATEPPILSEQMRLPSVYS</sequence>
<feature type="compositionally biased region" description="Low complexity" evidence="1">
    <location>
        <begin position="146"/>
        <end position="161"/>
    </location>
</feature>
<evidence type="ECO:0000313" key="3">
    <source>
        <dbReference type="Proteomes" id="UP000594262"/>
    </source>
</evidence>
<feature type="compositionally biased region" description="Acidic residues" evidence="1">
    <location>
        <begin position="30"/>
        <end position="56"/>
    </location>
</feature>
<feature type="compositionally biased region" description="Acidic residues" evidence="1">
    <location>
        <begin position="68"/>
        <end position="82"/>
    </location>
</feature>
<dbReference type="EnsemblMetazoa" id="CLYHEMT000777.2">
    <property type="protein sequence ID" value="CLYHEMP000777.2"/>
    <property type="gene ID" value="CLYHEMG000777"/>
</dbReference>
<dbReference type="InterPro" id="IPR009057">
    <property type="entry name" value="Homeodomain-like_sf"/>
</dbReference>
<proteinExistence type="predicted"/>
<dbReference type="AlphaFoldDB" id="A0A7M5V1D8"/>
<name>A0A7M5V1D8_9CNID</name>
<keyword evidence="3" id="KW-1185">Reference proteome</keyword>